<name>A0A177AV11_9BILA</name>
<evidence type="ECO:0000256" key="1">
    <source>
        <dbReference type="ARBA" id="ARBA00004141"/>
    </source>
</evidence>
<dbReference type="SUPFAM" id="SSF161070">
    <property type="entry name" value="SNF-like"/>
    <property type="match status" value="1"/>
</dbReference>
<dbReference type="GO" id="GO:0005886">
    <property type="term" value="C:plasma membrane"/>
    <property type="evidence" value="ECO:0007669"/>
    <property type="project" value="TreeGrafter"/>
</dbReference>
<dbReference type="PANTHER" id="PTHR11616:SF240">
    <property type="entry name" value="BLOATED TUBULES, ISOFORM B-RELATED"/>
    <property type="match status" value="1"/>
</dbReference>
<comment type="caution">
    <text evidence="9">The sequence shown here is derived from an EMBL/GenBank/DDBJ whole genome shotgun (WGS) entry which is preliminary data.</text>
</comment>
<keyword evidence="2" id="KW-0813">Transport</keyword>
<gene>
    <name evidence="9" type="ORF">A3Q56_07034</name>
</gene>
<feature type="transmembrane region" description="Helical" evidence="8">
    <location>
        <begin position="280"/>
        <end position="299"/>
    </location>
</feature>
<organism evidence="9 10">
    <name type="scientific">Intoshia linei</name>
    <dbReference type="NCBI Taxonomy" id="1819745"/>
    <lineage>
        <taxon>Eukaryota</taxon>
        <taxon>Metazoa</taxon>
        <taxon>Spiralia</taxon>
        <taxon>Lophotrochozoa</taxon>
        <taxon>Mesozoa</taxon>
        <taxon>Orthonectida</taxon>
        <taxon>Rhopaluridae</taxon>
        <taxon>Intoshia</taxon>
    </lineage>
</organism>
<dbReference type="GO" id="GO:0046872">
    <property type="term" value="F:metal ion binding"/>
    <property type="evidence" value="ECO:0007669"/>
    <property type="project" value="UniProtKB-KW"/>
</dbReference>
<proteinExistence type="predicted"/>
<feature type="transmembrane region" description="Helical" evidence="8">
    <location>
        <begin position="252"/>
        <end position="271"/>
    </location>
</feature>
<keyword evidence="4 8" id="KW-1133">Transmembrane helix</keyword>
<keyword evidence="6" id="KW-0479">Metal-binding</keyword>
<dbReference type="EMBL" id="LWCA01001377">
    <property type="protein sequence ID" value="OAF65251.1"/>
    <property type="molecule type" value="Genomic_DNA"/>
</dbReference>
<protein>
    <submittedName>
        <fullName evidence="9">Uncharacterized protein</fullName>
    </submittedName>
</protein>
<dbReference type="Proteomes" id="UP000078046">
    <property type="component" value="Unassembled WGS sequence"/>
</dbReference>
<reference evidence="9 10" key="1">
    <citation type="submission" date="2016-04" db="EMBL/GenBank/DDBJ databases">
        <title>The genome of Intoshia linei affirms orthonectids as highly simplified spiralians.</title>
        <authorList>
            <person name="Mikhailov K.V."/>
            <person name="Slusarev G.S."/>
            <person name="Nikitin M.A."/>
            <person name="Logacheva M.D."/>
            <person name="Penin A."/>
            <person name="Aleoshin V."/>
            <person name="Panchin Y.V."/>
        </authorList>
    </citation>
    <scope>NUCLEOTIDE SEQUENCE [LARGE SCALE GENOMIC DNA]</scope>
    <source>
        <strain evidence="9">Intl2013</strain>
        <tissue evidence="9">Whole animal</tissue>
    </source>
</reference>
<keyword evidence="10" id="KW-1185">Reference proteome</keyword>
<dbReference type="AlphaFoldDB" id="A0A177AV11"/>
<sequence length="521" mass="59004">MLFFIGIPIFFLELSIGQFISRGPLHAFRHSLILKGIGISMMIISAMVALYYHIILAWVALYLVKSLTSILSWSKCNPELNIFFCESKRNIVDNCLERGFQKYPNGTCYDGYKFIGLISKKMNDTQYNLPAEGYFLNDVLGVSQPKHLFDFVALKWQIILSVLILWVIVFAAIFKGIKLSVKVVYLTAFFSHLILVILFIRAMALNGSLHGVRYYLFNMKWNALLTSAIWKDAAVQILFTLSVAILVPLINFLTSLLAGFVIFGFIGHLAFQLNISVNKVVTVDVSLAFIVVPATIIFLEASPQCGVSYMHNEVSDEIDGKVSTFVTGEYKLDRKKMEKLDGNQEIEKFLKNETLRKHITKIVESADPMCLVKELMTEDFMFAKFADTCIKTIHMEQGKILSDGEITESESESGKTTLSNCLAELTEPATYQETAGLRHKYLQENSYINIENSCIMINHTDGDSTNVRVDMPKGFEEIPMSHVNISQEPNEVRKIFSQFIGSIYGNYIKRSQTEELEMITN</sequence>
<evidence type="ECO:0000313" key="9">
    <source>
        <dbReference type="EMBL" id="OAF65251.1"/>
    </source>
</evidence>
<keyword evidence="5 8" id="KW-0472">Membrane</keyword>
<keyword evidence="3 8" id="KW-0812">Transmembrane</keyword>
<dbReference type="PANTHER" id="PTHR11616">
    <property type="entry name" value="SODIUM/CHLORIDE DEPENDENT TRANSPORTER"/>
    <property type="match status" value="1"/>
</dbReference>
<dbReference type="InterPro" id="IPR037272">
    <property type="entry name" value="SNS_sf"/>
</dbReference>
<dbReference type="GO" id="GO:0089718">
    <property type="term" value="P:amino acid import across plasma membrane"/>
    <property type="evidence" value="ECO:0007669"/>
    <property type="project" value="TreeGrafter"/>
</dbReference>
<feature type="disulfide bond" evidence="7">
    <location>
        <begin position="76"/>
        <end position="85"/>
    </location>
</feature>
<feature type="transmembrane region" description="Helical" evidence="8">
    <location>
        <begin position="156"/>
        <end position="177"/>
    </location>
</feature>
<evidence type="ECO:0000256" key="4">
    <source>
        <dbReference type="ARBA" id="ARBA00022989"/>
    </source>
</evidence>
<dbReference type="Pfam" id="PF00209">
    <property type="entry name" value="SNF"/>
    <property type="match status" value="1"/>
</dbReference>
<dbReference type="PRINTS" id="PR00176">
    <property type="entry name" value="NANEUSMPORT"/>
</dbReference>
<evidence type="ECO:0000256" key="7">
    <source>
        <dbReference type="PIRSR" id="PIRSR600175-2"/>
    </source>
</evidence>
<evidence type="ECO:0000256" key="8">
    <source>
        <dbReference type="SAM" id="Phobius"/>
    </source>
</evidence>
<keyword evidence="6" id="KW-0915">Sodium</keyword>
<evidence type="ECO:0000256" key="5">
    <source>
        <dbReference type="ARBA" id="ARBA00023136"/>
    </source>
</evidence>
<evidence type="ECO:0000256" key="6">
    <source>
        <dbReference type="PIRSR" id="PIRSR600175-1"/>
    </source>
</evidence>
<feature type="transmembrane region" description="Helical" evidence="8">
    <location>
        <begin position="41"/>
        <end position="64"/>
    </location>
</feature>
<keyword evidence="7" id="KW-1015">Disulfide bond</keyword>
<dbReference type="GO" id="GO:0005283">
    <property type="term" value="F:amino acid:sodium symporter activity"/>
    <property type="evidence" value="ECO:0007669"/>
    <property type="project" value="TreeGrafter"/>
</dbReference>
<dbReference type="InterPro" id="IPR000175">
    <property type="entry name" value="Na/ntran_symport"/>
</dbReference>
<evidence type="ECO:0000313" key="10">
    <source>
        <dbReference type="Proteomes" id="UP000078046"/>
    </source>
</evidence>
<dbReference type="PROSITE" id="PS50267">
    <property type="entry name" value="NA_NEUROTRAN_SYMP_3"/>
    <property type="match status" value="1"/>
</dbReference>
<evidence type="ECO:0000256" key="2">
    <source>
        <dbReference type="ARBA" id="ARBA00022448"/>
    </source>
</evidence>
<feature type="binding site" evidence="6">
    <location>
        <position position="251"/>
    </location>
    <ligand>
        <name>Na(+)</name>
        <dbReference type="ChEBI" id="CHEBI:29101"/>
        <label>1</label>
    </ligand>
</feature>
<comment type="subcellular location">
    <subcellularLocation>
        <location evidence="1">Membrane</location>
        <topology evidence="1">Multi-pass membrane protein</topology>
    </subcellularLocation>
</comment>
<feature type="transmembrane region" description="Helical" evidence="8">
    <location>
        <begin position="183"/>
        <end position="202"/>
    </location>
</feature>
<dbReference type="OrthoDB" id="6581954at2759"/>
<accession>A0A177AV11</accession>
<evidence type="ECO:0000256" key="3">
    <source>
        <dbReference type="ARBA" id="ARBA00022692"/>
    </source>
</evidence>